<dbReference type="CDD" id="cd06261">
    <property type="entry name" value="TM_PBP2"/>
    <property type="match status" value="1"/>
</dbReference>
<evidence type="ECO:0000256" key="6">
    <source>
        <dbReference type="ARBA" id="ARBA00023136"/>
    </source>
</evidence>
<dbReference type="InterPro" id="IPR045621">
    <property type="entry name" value="BPD_transp_1_N"/>
</dbReference>
<dbReference type="InterPro" id="IPR035906">
    <property type="entry name" value="MetI-like_sf"/>
</dbReference>
<reference evidence="9 10" key="1">
    <citation type="submission" date="2022-06" db="EMBL/GenBank/DDBJ databases">
        <title>Paraconexibacter antarcticus.</title>
        <authorList>
            <person name="Kim C.S."/>
        </authorList>
    </citation>
    <scope>NUCLEOTIDE SEQUENCE [LARGE SCALE GENOMIC DNA]</scope>
    <source>
        <strain evidence="9 10">02-257</strain>
    </source>
</reference>
<feature type="transmembrane region" description="Helical" evidence="7">
    <location>
        <begin position="175"/>
        <end position="196"/>
    </location>
</feature>
<evidence type="ECO:0000256" key="5">
    <source>
        <dbReference type="ARBA" id="ARBA00022989"/>
    </source>
</evidence>
<dbReference type="PROSITE" id="PS50928">
    <property type="entry name" value="ABC_TM1"/>
    <property type="match status" value="1"/>
</dbReference>
<evidence type="ECO:0000313" key="9">
    <source>
        <dbReference type="EMBL" id="UTI66335.1"/>
    </source>
</evidence>
<dbReference type="Gene3D" id="1.10.3720.10">
    <property type="entry name" value="MetI-like"/>
    <property type="match status" value="1"/>
</dbReference>
<dbReference type="EMBL" id="CP098502">
    <property type="protein sequence ID" value="UTI66335.1"/>
    <property type="molecule type" value="Genomic_DNA"/>
</dbReference>
<evidence type="ECO:0000256" key="7">
    <source>
        <dbReference type="RuleBase" id="RU363032"/>
    </source>
</evidence>
<evidence type="ECO:0000256" key="1">
    <source>
        <dbReference type="ARBA" id="ARBA00004651"/>
    </source>
</evidence>
<evidence type="ECO:0000256" key="4">
    <source>
        <dbReference type="ARBA" id="ARBA00022692"/>
    </source>
</evidence>
<evidence type="ECO:0000313" key="10">
    <source>
        <dbReference type="Proteomes" id="UP001056035"/>
    </source>
</evidence>
<feature type="transmembrane region" description="Helical" evidence="7">
    <location>
        <begin position="97"/>
        <end position="119"/>
    </location>
</feature>
<keyword evidence="2 7" id="KW-0813">Transport</keyword>
<comment type="similarity">
    <text evidence="7">Belongs to the binding-protein-dependent transport system permease family.</text>
</comment>
<keyword evidence="6 7" id="KW-0472">Membrane</keyword>
<keyword evidence="3" id="KW-1003">Cell membrane</keyword>
<feature type="transmembrane region" description="Helical" evidence="7">
    <location>
        <begin position="235"/>
        <end position="257"/>
    </location>
</feature>
<evidence type="ECO:0000259" key="8">
    <source>
        <dbReference type="PROSITE" id="PS50928"/>
    </source>
</evidence>
<dbReference type="Proteomes" id="UP001056035">
    <property type="component" value="Chromosome"/>
</dbReference>
<dbReference type="InterPro" id="IPR000515">
    <property type="entry name" value="MetI-like"/>
</dbReference>
<comment type="subcellular location">
    <subcellularLocation>
        <location evidence="1 7">Cell membrane</location>
        <topology evidence="1 7">Multi-pass membrane protein</topology>
    </subcellularLocation>
</comment>
<feature type="transmembrane region" description="Helical" evidence="7">
    <location>
        <begin position="283"/>
        <end position="308"/>
    </location>
</feature>
<keyword evidence="4 7" id="KW-0812">Transmembrane</keyword>
<keyword evidence="10" id="KW-1185">Reference proteome</keyword>
<organism evidence="9 10">
    <name type="scientific">Paraconexibacter antarcticus</name>
    <dbReference type="NCBI Taxonomy" id="2949664"/>
    <lineage>
        <taxon>Bacteria</taxon>
        <taxon>Bacillati</taxon>
        <taxon>Actinomycetota</taxon>
        <taxon>Thermoleophilia</taxon>
        <taxon>Solirubrobacterales</taxon>
        <taxon>Paraconexibacteraceae</taxon>
        <taxon>Paraconexibacter</taxon>
    </lineage>
</organism>
<dbReference type="Pfam" id="PF00528">
    <property type="entry name" value="BPD_transp_1"/>
    <property type="match status" value="1"/>
</dbReference>
<dbReference type="RefSeq" id="WP_254573006.1">
    <property type="nucleotide sequence ID" value="NZ_CP098502.1"/>
</dbReference>
<dbReference type="PANTHER" id="PTHR43163">
    <property type="entry name" value="DIPEPTIDE TRANSPORT SYSTEM PERMEASE PROTEIN DPPB-RELATED"/>
    <property type="match status" value="1"/>
</dbReference>
<accession>A0ABY5DWE9</accession>
<evidence type="ECO:0000256" key="3">
    <source>
        <dbReference type="ARBA" id="ARBA00022475"/>
    </source>
</evidence>
<feature type="transmembrane region" description="Helical" evidence="7">
    <location>
        <begin position="12"/>
        <end position="30"/>
    </location>
</feature>
<dbReference type="PANTHER" id="PTHR43163:SF6">
    <property type="entry name" value="DIPEPTIDE TRANSPORT SYSTEM PERMEASE PROTEIN DPPB-RELATED"/>
    <property type="match status" value="1"/>
</dbReference>
<proteinExistence type="inferred from homology"/>
<protein>
    <submittedName>
        <fullName evidence="9">ABC transporter permease</fullName>
    </submittedName>
</protein>
<dbReference type="SUPFAM" id="SSF161098">
    <property type="entry name" value="MetI-like"/>
    <property type="match status" value="1"/>
</dbReference>
<feature type="transmembrane region" description="Helical" evidence="7">
    <location>
        <begin position="131"/>
        <end position="155"/>
    </location>
</feature>
<name>A0ABY5DWE9_9ACTN</name>
<dbReference type="Pfam" id="PF19300">
    <property type="entry name" value="BPD_transp_1_N"/>
    <property type="match status" value="1"/>
</dbReference>
<gene>
    <name evidence="9" type="ORF">NBH00_09025</name>
</gene>
<evidence type="ECO:0000256" key="2">
    <source>
        <dbReference type="ARBA" id="ARBA00022448"/>
    </source>
</evidence>
<keyword evidence="5 7" id="KW-1133">Transmembrane helix</keyword>
<feature type="domain" description="ABC transmembrane type-1" evidence="8">
    <location>
        <begin position="95"/>
        <end position="305"/>
    </location>
</feature>
<sequence length="314" mass="34394">MGRFVVNRLASVVAVLFAISVLTFLIFQAIPNGDPALRLAGRLATPQQVQDVREQWGFDKPIYEQYGKTMKLILTGKVTSYTQQLNVLDEVRADAPATISLVTGAAVIWLGFGIVFGLLSAISAGRWLDRFLTVLALVGVSTPVFLLGAVMLYYLGYKWHLFPLGGYVKLTDDPWGWFTHLIMPWTALSVLFIGVYSRVLRSTVLDTLGEDYVRAARAKGLTERRVLVKHVLRNSMIPIISLFGLDFAAAIGGGAILTESVFNLHGIGQYAAESISRLDVPPILVITMLGAFAVVILSAVVDVVYALLDPRIRL</sequence>